<organism evidence="4 5">
    <name type="scientific">Zingiber officinale</name>
    <name type="common">Ginger</name>
    <name type="synonym">Amomum zingiber</name>
    <dbReference type="NCBI Taxonomy" id="94328"/>
    <lineage>
        <taxon>Eukaryota</taxon>
        <taxon>Viridiplantae</taxon>
        <taxon>Streptophyta</taxon>
        <taxon>Embryophyta</taxon>
        <taxon>Tracheophyta</taxon>
        <taxon>Spermatophyta</taxon>
        <taxon>Magnoliopsida</taxon>
        <taxon>Liliopsida</taxon>
        <taxon>Zingiberales</taxon>
        <taxon>Zingiberaceae</taxon>
        <taxon>Zingiber</taxon>
    </lineage>
</organism>
<evidence type="ECO:0000256" key="1">
    <source>
        <dbReference type="ARBA" id="ARBA00022574"/>
    </source>
</evidence>
<reference evidence="4 5" key="1">
    <citation type="submission" date="2020-08" db="EMBL/GenBank/DDBJ databases">
        <title>Plant Genome Project.</title>
        <authorList>
            <person name="Zhang R.-G."/>
        </authorList>
    </citation>
    <scope>NUCLEOTIDE SEQUENCE [LARGE SCALE GENOMIC DNA]</scope>
    <source>
        <tissue evidence="4">Rhizome</tissue>
    </source>
</reference>
<keyword evidence="1 3" id="KW-0853">WD repeat</keyword>
<evidence type="ECO:0000313" key="5">
    <source>
        <dbReference type="Proteomes" id="UP000734854"/>
    </source>
</evidence>
<dbReference type="Proteomes" id="UP000734854">
    <property type="component" value="Unassembled WGS sequence"/>
</dbReference>
<dbReference type="Pfam" id="PF00400">
    <property type="entry name" value="WD40"/>
    <property type="match status" value="1"/>
</dbReference>
<dbReference type="SUPFAM" id="SSF50978">
    <property type="entry name" value="WD40 repeat-like"/>
    <property type="match status" value="1"/>
</dbReference>
<dbReference type="PANTHER" id="PTHR19920:SF0">
    <property type="entry name" value="CYTOSOLIC IRON-SULFUR PROTEIN ASSEMBLY PROTEIN CIAO1-RELATED"/>
    <property type="match status" value="1"/>
</dbReference>
<dbReference type="GO" id="GO:0016226">
    <property type="term" value="P:iron-sulfur cluster assembly"/>
    <property type="evidence" value="ECO:0007669"/>
    <property type="project" value="TreeGrafter"/>
</dbReference>
<dbReference type="InterPro" id="IPR015943">
    <property type="entry name" value="WD40/YVTN_repeat-like_dom_sf"/>
</dbReference>
<protein>
    <submittedName>
        <fullName evidence="4">Uncharacterized protein</fullName>
    </submittedName>
</protein>
<evidence type="ECO:0000313" key="4">
    <source>
        <dbReference type="EMBL" id="KAG6529266.1"/>
    </source>
</evidence>
<dbReference type="SMART" id="SM00320">
    <property type="entry name" value="WD40"/>
    <property type="match status" value="1"/>
</dbReference>
<keyword evidence="5" id="KW-1185">Reference proteome</keyword>
<dbReference type="PROSITE" id="PS50294">
    <property type="entry name" value="WD_REPEATS_REGION"/>
    <property type="match status" value="1"/>
</dbReference>
<feature type="repeat" description="WD" evidence="3">
    <location>
        <begin position="114"/>
        <end position="153"/>
    </location>
</feature>
<gene>
    <name evidence="4" type="ORF">ZIOFF_011463</name>
</gene>
<dbReference type="EMBL" id="JACMSC010000003">
    <property type="protein sequence ID" value="KAG6529266.1"/>
    <property type="molecule type" value="Genomic_DNA"/>
</dbReference>
<dbReference type="InterPro" id="IPR036322">
    <property type="entry name" value="WD40_repeat_dom_sf"/>
</dbReference>
<proteinExistence type="predicted"/>
<dbReference type="GO" id="GO:0097361">
    <property type="term" value="C:cytosolic [4Fe-4S] assembly targeting complex"/>
    <property type="evidence" value="ECO:0007669"/>
    <property type="project" value="TreeGrafter"/>
</dbReference>
<dbReference type="PANTHER" id="PTHR19920">
    <property type="entry name" value="WD40 PROTEIN CIAO1"/>
    <property type="match status" value="1"/>
</dbReference>
<comment type="caution">
    <text evidence="4">The sequence shown here is derived from an EMBL/GenBank/DDBJ whole genome shotgun (WGS) entry which is preliminary data.</text>
</comment>
<dbReference type="PROSITE" id="PS50082">
    <property type="entry name" value="WD_REPEATS_2"/>
    <property type="match status" value="1"/>
</dbReference>
<dbReference type="InterPro" id="IPR019775">
    <property type="entry name" value="WD40_repeat_CS"/>
</dbReference>
<evidence type="ECO:0000256" key="2">
    <source>
        <dbReference type="ARBA" id="ARBA00022737"/>
    </source>
</evidence>
<dbReference type="Gene3D" id="2.130.10.10">
    <property type="entry name" value="YVTN repeat-like/Quinoprotein amine dehydrogenase"/>
    <property type="match status" value="1"/>
</dbReference>
<keyword evidence="2" id="KW-0677">Repeat</keyword>
<dbReference type="PROSITE" id="PS00678">
    <property type="entry name" value="WD_REPEATS_1"/>
    <property type="match status" value="1"/>
</dbReference>
<evidence type="ECO:0000256" key="3">
    <source>
        <dbReference type="PROSITE-ProRule" id="PRU00221"/>
    </source>
</evidence>
<dbReference type="AlphaFoldDB" id="A0A8J5I5U2"/>
<sequence>MKVDKEEMQLDLLQRRVIVEEVDGCGDVVGPTLVEVHCERGQRDKDVGCSHVVPCNKIGDNVMLLSDLPVISPDLLFKEDVIASGAGDDTICLFYESKEISDAKPNYKILLKKEKAHEMDINSVQWNPKEPRILASASDDGTIRIWELSEVTR</sequence>
<dbReference type="InterPro" id="IPR001680">
    <property type="entry name" value="WD40_rpt"/>
</dbReference>
<accession>A0A8J5I5U2</accession>
<name>A0A8J5I5U2_ZINOF</name>